<feature type="chain" id="PRO_5043859363" evidence="3">
    <location>
        <begin position="25"/>
        <end position="253"/>
    </location>
</feature>
<keyword evidence="3" id="KW-0732">Signal</keyword>
<feature type="signal peptide" evidence="3">
    <location>
        <begin position="1"/>
        <end position="24"/>
    </location>
</feature>
<proteinExistence type="predicted"/>
<feature type="compositionally biased region" description="Basic and acidic residues" evidence="1">
    <location>
        <begin position="45"/>
        <end position="55"/>
    </location>
</feature>
<dbReference type="OrthoDB" id="5779998at2759"/>
<evidence type="ECO:0000256" key="1">
    <source>
        <dbReference type="SAM" id="MobiDB-lite"/>
    </source>
</evidence>
<evidence type="ECO:0000313" key="5">
    <source>
        <dbReference type="Proteomes" id="UP000005239"/>
    </source>
</evidence>
<accession>A0A2A6B5B0</accession>
<gene>
    <name evidence="4" type="primary">WBGene00096455</name>
</gene>
<keyword evidence="2" id="KW-0812">Transmembrane</keyword>
<feature type="transmembrane region" description="Helical" evidence="2">
    <location>
        <begin position="124"/>
        <end position="145"/>
    </location>
</feature>
<protein>
    <submittedName>
        <fullName evidence="4">Uncharacterized protein</fullName>
    </submittedName>
</protein>
<evidence type="ECO:0000313" key="4">
    <source>
        <dbReference type="EnsemblMetazoa" id="PPA06901.1"/>
    </source>
</evidence>
<keyword evidence="2" id="KW-1133">Transmembrane helix</keyword>
<dbReference type="EnsemblMetazoa" id="PPA06901.1">
    <property type="protein sequence ID" value="PPA06901.1"/>
    <property type="gene ID" value="WBGene00096455"/>
</dbReference>
<feature type="region of interest" description="Disordered" evidence="1">
    <location>
        <begin position="45"/>
        <end position="64"/>
    </location>
</feature>
<dbReference type="Proteomes" id="UP000005239">
    <property type="component" value="Unassembled WGS sequence"/>
</dbReference>
<organism evidence="4 5">
    <name type="scientific">Pristionchus pacificus</name>
    <name type="common">Parasitic nematode worm</name>
    <dbReference type="NCBI Taxonomy" id="54126"/>
    <lineage>
        <taxon>Eukaryota</taxon>
        <taxon>Metazoa</taxon>
        <taxon>Ecdysozoa</taxon>
        <taxon>Nematoda</taxon>
        <taxon>Chromadorea</taxon>
        <taxon>Rhabditida</taxon>
        <taxon>Rhabditina</taxon>
        <taxon>Diplogasteromorpha</taxon>
        <taxon>Diplogasteroidea</taxon>
        <taxon>Neodiplogasteridae</taxon>
        <taxon>Pristionchus</taxon>
    </lineage>
</organism>
<name>A0A2A6B5B0_PRIPA</name>
<feature type="transmembrane region" description="Helical" evidence="2">
    <location>
        <begin position="157"/>
        <end position="177"/>
    </location>
</feature>
<sequence length="253" mass="28322">NLVAVMEYRMLVLLLTLTTTVCLAAPAWNDRTTYRDYDYPARYDDRTRDGKRPPEDYAAAGPIGGGSHTYQSQVKCDDLCVNICTTTTVYLGQDEIQMYSCDKLKPPKVRCICHFSRGIRFLPWAYLNLNLAVSISICVFSSQQAAPFFQTLKGNSFYLSLFVIGIIVVGILVLLAMCFCCSYCCRNPSSAESSRGSSKQALAHNEDGEFKEYLNGNGNGLSNGHHHHTHDDIGAMKRERDFARRPRPVPQIV</sequence>
<evidence type="ECO:0000256" key="2">
    <source>
        <dbReference type="SAM" id="Phobius"/>
    </source>
</evidence>
<reference evidence="5" key="1">
    <citation type="journal article" date="2008" name="Nat. Genet.">
        <title>The Pristionchus pacificus genome provides a unique perspective on nematode lifestyle and parasitism.</title>
        <authorList>
            <person name="Dieterich C."/>
            <person name="Clifton S.W."/>
            <person name="Schuster L.N."/>
            <person name="Chinwalla A."/>
            <person name="Delehaunty K."/>
            <person name="Dinkelacker I."/>
            <person name="Fulton L."/>
            <person name="Fulton R."/>
            <person name="Godfrey J."/>
            <person name="Minx P."/>
            <person name="Mitreva M."/>
            <person name="Roeseler W."/>
            <person name="Tian H."/>
            <person name="Witte H."/>
            <person name="Yang S.P."/>
            <person name="Wilson R.K."/>
            <person name="Sommer R.J."/>
        </authorList>
    </citation>
    <scope>NUCLEOTIDE SEQUENCE [LARGE SCALE GENOMIC DNA]</scope>
    <source>
        <strain evidence="5">PS312</strain>
    </source>
</reference>
<evidence type="ECO:0000256" key="3">
    <source>
        <dbReference type="SAM" id="SignalP"/>
    </source>
</evidence>
<accession>A0A8R1U5M9</accession>
<dbReference type="AlphaFoldDB" id="A0A2A6B5B0"/>
<keyword evidence="5" id="KW-1185">Reference proteome</keyword>
<feature type="region of interest" description="Disordered" evidence="1">
    <location>
        <begin position="224"/>
        <end position="253"/>
    </location>
</feature>
<reference evidence="4" key="2">
    <citation type="submission" date="2022-06" db="UniProtKB">
        <authorList>
            <consortium name="EnsemblMetazoa"/>
        </authorList>
    </citation>
    <scope>IDENTIFICATION</scope>
    <source>
        <strain evidence="4">PS312</strain>
    </source>
</reference>
<feature type="compositionally biased region" description="Basic and acidic residues" evidence="1">
    <location>
        <begin position="229"/>
        <end position="244"/>
    </location>
</feature>
<keyword evidence="2" id="KW-0472">Membrane</keyword>